<proteinExistence type="predicted"/>
<evidence type="ECO:0000256" key="1">
    <source>
        <dbReference type="SAM" id="MobiDB-lite"/>
    </source>
</evidence>
<organism evidence="2 3">
    <name type="scientific">Haloarcula onubensis</name>
    <dbReference type="NCBI Taxonomy" id="2950539"/>
    <lineage>
        <taxon>Archaea</taxon>
        <taxon>Methanobacteriati</taxon>
        <taxon>Methanobacteriota</taxon>
        <taxon>Stenosarchaea group</taxon>
        <taxon>Halobacteria</taxon>
        <taxon>Halobacteriales</taxon>
        <taxon>Haloarculaceae</taxon>
        <taxon>Haloarcula</taxon>
    </lineage>
</organism>
<dbReference type="Proteomes" id="UP001268864">
    <property type="component" value="Unassembled WGS sequence"/>
</dbReference>
<protein>
    <recommendedName>
        <fullName evidence="4">C2H2-type domain-containing protein</fullName>
    </recommendedName>
</protein>
<accession>A0ABU2FKZ6</accession>
<feature type="region of interest" description="Disordered" evidence="1">
    <location>
        <begin position="436"/>
        <end position="476"/>
    </location>
</feature>
<name>A0ABU2FKZ6_9EURY</name>
<evidence type="ECO:0008006" key="4">
    <source>
        <dbReference type="Google" id="ProtNLM"/>
    </source>
</evidence>
<feature type="region of interest" description="Disordered" evidence="1">
    <location>
        <begin position="244"/>
        <end position="264"/>
    </location>
</feature>
<reference evidence="2 3" key="1">
    <citation type="submission" date="2022-06" db="EMBL/GenBank/DDBJ databases">
        <title>Halomicroarcula sp. a new haloarchaeum isolate from saline soil.</title>
        <authorList>
            <person name="Strakova D."/>
            <person name="Galisteo C."/>
            <person name="Sanchez-Porro C."/>
            <person name="Ventosa A."/>
        </authorList>
    </citation>
    <scope>NUCLEOTIDE SEQUENCE [LARGE SCALE GENOMIC DNA]</scope>
    <source>
        <strain evidence="2 3">S3CR25-11</strain>
    </source>
</reference>
<gene>
    <name evidence="2" type="ORF">NDI86_02260</name>
</gene>
<feature type="region of interest" description="Disordered" evidence="1">
    <location>
        <begin position="336"/>
        <end position="361"/>
    </location>
</feature>
<dbReference type="EMBL" id="JAMQOS010000001">
    <property type="protein sequence ID" value="MDS0280927.1"/>
    <property type="molecule type" value="Genomic_DNA"/>
</dbReference>
<comment type="caution">
    <text evidence="2">The sequence shown here is derived from an EMBL/GenBank/DDBJ whole genome shotgun (WGS) entry which is preliminary data.</text>
</comment>
<dbReference type="RefSeq" id="WP_310898769.1">
    <property type="nucleotide sequence ID" value="NZ_JAMQOS010000001.1"/>
</dbReference>
<sequence length="476" mass="54121">MTGIRVRSNSMRKSDSNEENSSAERSPEDVLSGCLIRYLAEEPVRREVNGKETSFPEDVIAKTEANLRDFESNCEALAQNDLESVLDGEVGSLDKLEDEDGEVQEFKIDSEAIWMLFGAMKYAGESDEEAAKLAYSYYYHHCENDEEARKFSTSPERYRQDRLRDAIEEFEMGDWLRWVRRNNSDFDSDDWKNWTNEPSDICHDLALAIIDIGCGLWEPEYASQLYEVDIPESSEVITSLYNGTSPSQHKITPVGDSERESDSGVHRYIPRKVVEEVLLEIDSRGEETYKKTLKNLRDAGMVKLAQIKVGEDYRIYPASLDDPPEAEKVWFEGESYVPETEPEPTEEEPEPKIMTDGGVSMDAPEAKQDLERIRKAREGSDETTDSPETFTCPIEGCSRTVIGSPDALRSHVRQSGKESHRHRSLNDALKIEFDEEGYHAEWGPQLPEDGDGRRESIYEPDDLWGPGVPESEVIQS</sequence>
<evidence type="ECO:0000313" key="2">
    <source>
        <dbReference type="EMBL" id="MDS0280927.1"/>
    </source>
</evidence>
<feature type="region of interest" description="Disordered" evidence="1">
    <location>
        <begin position="376"/>
        <end position="397"/>
    </location>
</feature>
<feature type="region of interest" description="Disordered" evidence="1">
    <location>
        <begin position="1"/>
        <end position="29"/>
    </location>
</feature>
<evidence type="ECO:0000313" key="3">
    <source>
        <dbReference type="Proteomes" id="UP001268864"/>
    </source>
</evidence>
<feature type="compositionally biased region" description="Acidic residues" evidence="1">
    <location>
        <begin position="340"/>
        <end position="349"/>
    </location>
</feature>
<keyword evidence="3" id="KW-1185">Reference proteome</keyword>